<dbReference type="Gene3D" id="1.10.10.10">
    <property type="entry name" value="Winged helix-like DNA-binding domain superfamily/Winged helix DNA-binding domain"/>
    <property type="match status" value="1"/>
</dbReference>
<feature type="domain" description="OmpR/PhoB-type" evidence="7">
    <location>
        <begin position="144"/>
        <end position="244"/>
    </location>
</feature>
<dbReference type="SMART" id="SM00862">
    <property type="entry name" value="Trans_reg_C"/>
    <property type="match status" value="1"/>
</dbReference>
<evidence type="ECO:0000256" key="1">
    <source>
        <dbReference type="ARBA" id="ARBA00022553"/>
    </source>
</evidence>
<evidence type="ECO:0000313" key="9">
    <source>
        <dbReference type="Proteomes" id="UP000291078"/>
    </source>
</evidence>
<dbReference type="InterPro" id="IPR039420">
    <property type="entry name" value="WalR-like"/>
</dbReference>
<dbReference type="Pfam" id="PF00072">
    <property type="entry name" value="Response_reg"/>
    <property type="match status" value="1"/>
</dbReference>
<dbReference type="PANTHER" id="PTHR48111">
    <property type="entry name" value="REGULATOR OF RPOS"/>
    <property type="match status" value="1"/>
</dbReference>
<reference evidence="8 9" key="1">
    <citation type="journal article" date="2015" name="Stand. Genomic Sci.">
        <title>Genomic Encyclopedia of Bacterial and Archaeal Type Strains, Phase III: the genomes of soil and plant-associated and newly described type strains.</title>
        <authorList>
            <person name="Whitman W.B."/>
            <person name="Woyke T."/>
            <person name="Klenk H.P."/>
            <person name="Zhou Y."/>
            <person name="Lilburn T.G."/>
            <person name="Beck B.J."/>
            <person name="De Vos P."/>
            <person name="Vandamme P."/>
            <person name="Eisen J.A."/>
            <person name="Garrity G."/>
            <person name="Hugenholtz P."/>
            <person name="Kyrpides N.C."/>
        </authorList>
    </citation>
    <scope>NUCLEOTIDE SEQUENCE [LARGE SCALE GENOMIC DNA]</scope>
    <source>
        <strain evidence="8 9">ASC-9842</strain>
    </source>
</reference>
<evidence type="ECO:0000256" key="2">
    <source>
        <dbReference type="ARBA" id="ARBA00023012"/>
    </source>
</evidence>
<dbReference type="InterPro" id="IPR001789">
    <property type="entry name" value="Sig_transdc_resp-reg_receiver"/>
</dbReference>
<dbReference type="RefSeq" id="WP_130391943.1">
    <property type="nucleotide sequence ID" value="NZ_SGXM01000003.1"/>
</dbReference>
<dbReference type="InterPro" id="IPR001867">
    <property type="entry name" value="OmpR/PhoB-type_DNA-bd"/>
</dbReference>
<keyword evidence="2" id="KW-0902">Two-component regulatory system</keyword>
<dbReference type="PROSITE" id="PS50110">
    <property type="entry name" value="RESPONSE_REGULATORY"/>
    <property type="match status" value="1"/>
</dbReference>
<dbReference type="PANTHER" id="PTHR48111:SF40">
    <property type="entry name" value="PHOSPHATE REGULON TRANSCRIPTIONAL REGULATORY PROTEIN PHOB"/>
    <property type="match status" value="1"/>
</dbReference>
<dbReference type="Proteomes" id="UP000291078">
    <property type="component" value="Unassembled WGS sequence"/>
</dbReference>
<comment type="caution">
    <text evidence="8">The sequence shown here is derived from an EMBL/GenBank/DDBJ whole genome shotgun (WGS) entry which is preliminary data.</text>
</comment>
<evidence type="ECO:0000256" key="4">
    <source>
        <dbReference type="PROSITE-ProRule" id="PRU00169"/>
    </source>
</evidence>
<evidence type="ECO:0000256" key="3">
    <source>
        <dbReference type="ARBA" id="ARBA00023125"/>
    </source>
</evidence>
<dbReference type="GO" id="GO:0000156">
    <property type="term" value="F:phosphorelay response regulator activity"/>
    <property type="evidence" value="ECO:0007669"/>
    <property type="project" value="TreeGrafter"/>
</dbReference>
<feature type="modified residue" description="4-aspartylphosphate" evidence="4">
    <location>
        <position position="51"/>
    </location>
</feature>
<protein>
    <submittedName>
        <fullName evidence="8">DNA-binding response OmpR family regulator</fullName>
    </submittedName>
</protein>
<dbReference type="AlphaFoldDB" id="A0A4Q7RX57"/>
<keyword evidence="1 4" id="KW-0597">Phosphoprotein</keyword>
<dbReference type="CDD" id="cd00383">
    <property type="entry name" value="trans_reg_C"/>
    <property type="match status" value="1"/>
</dbReference>
<dbReference type="InterPro" id="IPR011006">
    <property type="entry name" value="CheY-like_superfamily"/>
</dbReference>
<proteinExistence type="predicted"/>
<dbReference type="SMART" id="SM00448">
    <property type="entry name" value="REC"/>
    <property type="match status" value="1"/>
</dbReference>
<dbReference type="InterPro" id="IPR016032">
    <property type="entry name" value="Sig_transdc_resp-reg_C-effctor"/>
</dbReference>
<dbReference type="GO" id="GO:0006355">
    <property type="term" value="P:regulation of DNA-templated transcription"/>
    <property type="evidence" value="ECO:0007669"/>
    <property type="project" value="InterPro"/>
</dbReference>
<evidence type="ECO:0000256" key="5">
    <source>
        <dbReference type="PROSITE-ProRule" id="PRU01091"/>
    </source>
</evidence>
<dbReference type="GO" id="GO:0000976">
    <property type="term" value="F:transcription cis-regulatory region binding"/>
    <property type="evidence" value="ECO:0007669"/>
    <property type="project" value="TreeGrafter"/>
</dbReference>
<organism evidence="8 9">
    <name type="scientific">Cupriavidus agavae</name>
    <dbReference type="NCBI Taxonomy" id="1001822"/>
    <lineage>
        <taxon>Bacteria</taxon>
        <taxon>Pseudomonadati</taxon>
        <taxon>Pseudomonadota</taxon>
        <taxon>Betaproteobacteria</taxon>
        <taxon>Burkholderiales</taxon>
        <taxon>Burkholderiaceae</taxon>
        <taxon>Cupriavidus</taxon>
    </lineage>
</organism>
<dbReference type="OrthoDB" id="9802426at2"/>
<accession>A0A4Q7RX57</accession>
<feature type="DNA-binding region" description="OmpR/PhoB-type" evidence="5">
    <location>
        <begin position="144"/>
        <end position="244"/>
    </location>
</feature>
<keyword evidence="3 5" id="KW-0238">DNA-binding</keyword>
<dbReference type="GO" id="GO:0032993">
    <property type="term" value="C:protein-DNA complex"/>
    <property type="evidence" value="ECO:0007669"/>
    <property type="project" value="TreeGrafter"/>
</dbReference>
<dbReference type="InterPro" id="IPR036388">
    <property type="entry name" value="WH-like_DNA-bd_sf"/>
</dbReference>
<dbReference type="SUPFAM" id="SSF46894">
    <property type="entry name" value="C-terminal effector domain of the bipartite response regulators"/>
    <property type="match status" value="1"/>
</dbReference>
<dbReference type="GO" id="GO:0005829">
    <property type="term" value="C:cytosol"/>
    <property type="evidence" value="ECO:0007669"/>
    <property type="project" value="TreeGrafter"/>
</dbReference>
<dbReference type="Gene3D" id="3.40.50.2300">
    <property type="match status" value="1"/>
</dbReference>
<feature type="domain" description="Response regulatory" evidence="6">
    <location>
        <begin position="2"/>
        <end position="117"/>
    </location>
</feature>
<dbReference type="EMBL" id="SGXM01000003">
    <property type="protein sequence ID" value="RZT38485.1"/>
    <property type="molecule type" value="Genomic_DNA"/>
</dbReference>
<dbReference type="SUPFAM" id="SSF52172">
    <property type="entry name" value="CheY-like"/>
    <property type="match status" value="1"/>
</dbReference>
<evidence type="ECO:0000259" key="7">
    <source>
        <dbReference type="PROSITE" id="PS51755"/>
    </source>
</evidence>
<dbReference type="Pfam" id="PF00486">
    <property type="entry name" value="Trans_reg_C"/>
    <property type="match status" value="1"/>
</dbReference>
<name>A0A4Q7RX57_9BURK</name>
<evidence type="ECO:0000259" key="6">
    <source>
        <dbReference type="PROSITE" id="PS50110"/>
    </source>
</evidence>
<keyword evidence="9" id="KW-1185">Reference proteome</keyword>
<gene>
    <name evidence="8" type="ORF">EV147_2953</name>
</gene>
<dbReference type="PROSITE" id="PS51755">
    <property type="entry name" value="OMPR_PHOB"/>
    <property type="match status" value="1"/>
</dbReference>
<evidence type="ECO:0000313" key="8">
    <source>
        <dbReference type="EMBL" id="RZT38485.1"/>
    </source>
</evidence>
<sequence length="245" mass="27089">MKIAALEDNPARAMVLERALHPGGHSVARFRCGPSLVAAIHREPYDMLLLDRDVVGTDAEKLLDWIRRTLGSGVPVMMLGASDAEHDVARCLTAGADAYVPQPARQAELLARIEALGRRAAASVGLTVTVPPGPPRLEAEAELSDPLVCGAFRFLVGQREVHVHGERVTLSPKEYALALLLFRHLGALVSRQMMIEQVWHNPGMQEQARTIDSHLSRVRTKLRLWPFNGVMLRTVYRLGSRIDYV</sequence>